<sequence>MTIGHAESEGVDQFTASRDQKFPDRGSASFFSSEPHGLAATRSINASRAESSTTFQRNIDLGSPEHPELLKKTLELTEKSSDAVECKSVRDALMGTGNGRYLVLQLPHDLDHSVEFLTMRSPGEAVISQGKADANLVTDSSIQDQLFEPTSHKLSSEADRQVGELTLQNDGTVEVRFTDAEFDVLHGSSYAHSEQFTCIDSLESTCTFLGQVRGRLVCVPCLPGPIHEVKE</sequence>
<evidence type="ECO:0000256" key="1">
    <source>
        <dbReference type="SAM" id="MobiDB-lite"/>
    </source>
</evidence>
<dbReference type="GO" id="GO:0006383">
    <property type="term" value="P:transcription by RNA polymerase III"/>
    <property type="evidence" value="ECO:0007669"/>
    <property type="project" value="InterPro"/>
</dbReference>
<dbReference type="KEGG" id="mpp:MICPUCDRAFT_64866"/>
<dbReference type="InterPro" id="IPR007811">
    <property type="entry name" value="RPC4"/>
</dbReference>
<gene>
    <name evidence="2" type="ORF">MICPUCDRAFT_64866</name>
</gene>
<accession>C1ML72</accession>
<dbReference type="GO" id="GO:0003677">
    <property type="term" value="F:DNA binding"/>
    <property type="evidence" value="ECO:0007669"/>
    <property type="project" value="InterPro"/>
</dbReference>
<dbReference type="eggNOG" id="ENOG502RUZ5">
    <property type="taxonomic scope" value="Eukaryota"/>
</dbReference>
<reference evidence="2 3" key="1">
    <citation type="journal article" date="2009" name="Science">
        <title>Green evolution and dynamic adaptations revealed by genomes of the marine picoeukaryotes Micromonas.</title>
        <authorList>
            <person name="Worden A.Z."/>
            <person name="Lee J.H."/>
            <person name="Mock T."/>
            <person name="Rouze P."/>
            <person name="Simmons M.P."/>
            <person name="Aerts A.L."/>
            <person name="Allen A.E."/>
            <person name="Cuvelier M.L."/>
            <person name="Derelle E."/>
            <person name="Everett M.V."/>
            <person name="Foulon E."/>
            <person name="Grimwood J."/>
            <person name="Gundlach H."/>
            <person name="Henrissat B."/>
            <person name="Napoli C."/>
            <person name="McDonald S.M."/>
            <person name="Parker M.S."/>
            <person name="Rombauts S."/>
            <person name="Salamov A."/>
            <person name="Von Dassow P."/>
            <person name="Badger J.H."/>
            <person name="Coutinho P.M."/>
            <person name="Demir E."/>
            <person name="Dubchak I."/>
            <person name="Gentemann C."/>
            <person name="Eikrem W."/>
            <person name="Gready J.E."/>
            <person name="John U."/>
            <person name="Lanier W."/>
            <person name="Lindquist E.A."/>
            <person name="Lucas S."/>
            <person name="Mayer K.F."/>
            <person name="Moreau H."/>
            <person name="Not F."/>
            <person name="Otillar R."/>
            <person name="Panaud O."/>
            <person name="Pangilinan J."/>
            <person name="Paulsen I."/>
            <person name="Piegu B."/>
            <person name="Poliakov A."/>
            <person name="Robbens S."/>
            <person name="Schmutz J."/>
            <person name="Toulza E."/>
            <person name="Wyss T."/>
            <person name="Zelensky A."/>
            <person name="Zhou K."/>
            <person name="Armbrust E.V."/>
            <person name="Bhattacharya D."/>
            <person name="Goodenough U.W."/>
            <person name="Van de Peer Y."/>
            <person name="Grigoriev I.V."/>
        </authorList>
    </citation>
    <scope>NUCLEOTIDE SEQUENCE [LARGE SCALE GENOMIC DNA]</scope>
    <source>
        <strain evidence="2 3">CCMP1545</strain>
    </source>
</reference>
<dbReference type="RefSeq" id="XP_003056506.1">
    <property type="nucleotide sequence ID" value="XM_003056460.1"/>
</dbReference>
<keyword evidence="3" id="KW-1185">Reference proteome</keyword>
<feature type="region of interest" description="Disordered" evidence="1">
    <location>
        <begin position="1"/>
        <end position="35"/>
    </location>
</feature>
<dbReference type="Proteomes" id="UP000001876">
    <property type="component" value="Unassembled WGS sequence"/>
</dbReference>
<evidence type="ECO:0000313" key="2">
    <source>
        <dbReference type="EMBL" id="EEH59882.1"/>
    </source>
</evidence>
<organism evidence="3">
    <name type="scientific">Micromonas pusilla (strain CCMP1545)</name>
    <name type="common">Picoplanktonic green alga</name>
    <dbReference type="NCBI Taxonomy" id="564608"/>
    <lineage>
        <taxon>Eukaryota</taxon>
        <taxon>Viridiplantae</taxon>
        <taxon>Chlorophyta</taxon>
        <taxon>Mamiellophyceae</taxon>
        <taxon>Mamiellales</taxon>
        <taxon>Mamiellaceae</taxon>
        <taxon>Micromonas</taxon>
    </lineage>
</organism>
<dbReference type="EMBL" id="GG663736">
    <property type="protein sequence ID" value="EEH59882.1"/>
    <property type="molecule type" value="Genomic_DNA"/>
</dbReference>
<dbReference type="OrthoDB" id="5836119at2759"/>
<proteinExistence type="predicted"/>
<protein>
    <submittedName>
        <fullName evidence="2">Predicted protein</fullName>
    </submittedName>
</protein>
<dbReference type="GO" id="GO:0005666">
    <property type="term" value="C:RNA polymerase III complex"/>
    <property type="evidence" value="ECO:0007669"/>
    <property type="project" value="InterPro"/>
</dbReference>
<dbReference type="AlphaFoldDB" id="C1ML72"/>
<dbReference type="Pfam" id="PF05132">
    <property type="entry name" value="RNA_pol_Rpc4"/>
    <property type="match status" value="1"/>
</dbReference>
<dbReference type="GeneID" id="9681565"/>
<name>C1ML72_MICPC</name>
<evidence type="ECO:0000313" key="3">
    <source>
        <dbReference type="Proteomes" id="UP000001876"/>
    </source>
</evidence>